<evidence type="ECO:0000313" key="2">
    <source>
        <dbReference type="Proteomes" id="UP000070404"/>
    </source>
</evidence>
<comment type="caution">
    <text evidence="1">The sequence shown here is derived from an EMBL/GenBank/DDBJ whole genome shotgun (WGS) entry which is preliminary data.</text>
</comment>
<organism evidence="1 2">
    <name type="scientific">candidate division MSBL1 archaeon SCGC-AAA382C18</name>
    <dbReference type="NCBI Taxonomy" id="1698281"/>
    <lineage>
        <taxon>Archaea</taxon>
        <taxon>Methanobacteriati</taxon>
        <taxon>Methanobacteriota</taxon>
        <taxon>candidate division MSBL1</taxon>
    </lineage>
</organism>
<proteinExistence type="predicted"/>
<reference evidence="1 2" key="1">
    <citation type="journal article" date="2016" name="Sci. Rep.">
        <title>Metabolic traits of an uncultured archaeal lineage -MSBL1- from brine pools of the Red Sea.</title>
        <authorList>
            <person name="Mwirichia R."/>
            <person name="Alam I."/>
            <person name="Rashid M."/>
            <person name="Vinu M."/>
            <person name="Ba-Alawi W."/>
            <person name="Anthony Kamau A."/>
            <person name="Kamanda Ngugi D."/>
            <person name="Goker M."/>
            <person name="Klenk H.P."/>
            <person name="Bajic V."/>
            <person name="Stingl U."/>
        </authorList>
    </citation>
    <scope>NUCLEOTIDE SEQUENCE [LARGE SCALE GENOMIC DNA]</scope>
    <source>
        <strain evidence="1">SCGC-AAA382C18</strain>
    </source>
</reference>
<accession>A0A133VJR4</accession>
<dbReference type="EMBL" id="LHYF01000029">
    <property type="protein sequence ID" value="KXB06670.1"/>
    <property type="molecule type" value="Genomic_DNA"/>
</dbReference>
<sequence length="120" mass="14336">MGGRYFFKYYFQNEELFEEFSEYYDRFGYRFEVGKDELEDLVEKLESHGYSVKIVEEDEISEYTVVIDKFEKHSDLLKKAVDSLEMEVEKALVMRDKVAKEEALGRGREPDDKWINHLGI</sequence>
<keyword evidence="2" id="KW-1185">Reference proteome</keyword>
<name>A0A133VJR4_9EURY</name>
<dbReference type="AlphaFoldDB" id="A0A133VJR4"/>
<evidence type="ECO:0000313" key="1">
    <source>
        <dbReference type="EMBL" id="KXB06670.1"/>
    </source>
</evidence>
<dbReference type="Proteomes" id="UP000070404">
    <property type="component" value="Unassembled WGS sequence"/>
</dbReference>
<protein>
    <submittedName>
        <fullName evidence="1">Uncharacterized protein</fullName>
    </submittedName>
</protein>
<gene>
    <name evidence="1" type="ORF">AKJ52_01865</name>
</gene>